<protein>
    <submittedName>
        <fullName evidence="1">M90 family metallopeptidase</fullName>
    </submittedName>
</protein>
<dbReference type="GO" id="GO:0008237">
    <property type="term" value="F:metallopeptidase activity"/>
    <property type="evidence" value="ECO:0007669"/>
    <property type="project" value="InterPro"/>
</dbReference>
<dbReference type="InterPro" id="IPR024079">
    <property type="entry name" value="MetalloPept_cat_dom_sf"/>
</dbReference>
<evidence type="ECO:0000313" key="1">
    <source>
        <dbReference type="EMBL" id="MEJ1248151.1"/>
    </source>
</evidence>
<dbReference type="PANTHER" id="PTHR30164:SF2">
    <property type="entry name" value="PROTEIN MTFA"/>
    <property type="match status" value="1"/>
</dbReference>
<dbReference type="GO" id="GO:0004177">
    <property type="term" value="F:aminopeptidase activity"/>
    <property type="evidence" value="ECO:0007669"/>
    <property type="project" value="TreeGrafter"/>
</dbReference>
<dbReference type="RefSeq" id="WP_337333867.1">
    <property type="nucleotide sequence ID" value="NZ_JBBDHC010000001.1"/>
</dbReference>
<proteinExistence type="predicted"/>
<evidence type="ECO:0000313" key="2">
    <source>
        <dbReference type="Proteomes" id="UP001364472"/>
    </source>
</evidence>
<dbReference type="GO" id="GO:0005829">
    <property type="term" value="C:cytosol"/>
    <property type="evidence" value="ECO:0007669"/>
    <property type="project" value="TreeGrafter"/>
</dbReference>
<dbReference type="Gene3D" id="1.10.472.150">
    <property type="entry name" value="Glucose-regulated metallo-peptidase M90, N-terminal domain"/>
    <property type="match status" value="1"/>
</dbReference>
<dbReference type="Pfam" id="PF06167">
    <property type="entry name" value="Peptidase_M90"/>
    <property type="match status" value="1"/>
</dbReference>
<dbReference type="InterPro" id="IPR010384">
    <property type="entry name" value="MtfA_fam"/>
</dbReference>
<dbReference type="PANTHER" id="PTHR30164">
    <property type="entry name" value="MTFA PEPTIDASE"/>
    <property type="match status" value="1"/>
</dbReference>
<dbReference type="CDD" id="cd20169">
    <property type="entry name" value="Peptidase_M90_mtfA"/>
    <property type="match status" value="1"/>
</dbReference>
<dbReference type="Gene3D" id="3.40.390.10">
    <property type="entry name" value="Collagenase (Catalytic Domain)"/>
    <property type="match status" value="1"/>
</dbReference>
<comment type="caution">
    <text evidence="1">The sequence shown here is derived from an EMBL/GenBank/DDBJ whole genome shotgun (WGS) entry which is preliminary data.</text>
</comment>
<dbReference type="EMBL" id="JBBDHC010000001">
    <property type="protein sequence ID" value="MEJ1248151.1"/>
    <property type="molecule type" value="Genomic_DNA"/>
</dbReference>
<keyword evidence="2" id="KW-1185">Reference proteome</keyword>
<gene>
    <name evidence="1" type="ORF">WB794_00445</name>
</gene>
<reference evidence="1 2" key="1">
    <citation type="journal article" date="2016" name="Antonie Van Leeuwenhoek">
        <title>Denitratimonas tolerans gen. nov., sp. nov., a denitrifying bacterium isolated from a bioreactor for tannery wastewater treatment.</title>
        <authorList>
            <person name="Han S.I."/>
            <person name="Kim J.O."/>
            <person name="Lee Y.R."/>
            <person name="Ekpeghere K.I."/>
            <person name="Koh S.C."/>
            <person name="Whang K.S."/>
        </authorList>
    </citation>
    <scope>NUCLEOTIDE SEQUENCE [LARGE SCALE GENOMIC DNA]</scope>
    <source>
        <strain evidence="1 2">KACC 17565</strain>
    </source>
</reference>
<name>A0AAW9QZ80_9GAMM</name>
<organism evidence="1 2">
    <name type="scientific">Denitratimonas tolerans</name>
    <dbReference type="NCBI Taxonomy" id="1338420"/>
    <lineage>
        <taxon>Bacteria</taxon>
        <taxon>Pseudomonadati</taxon>
        <taxon>Pseudomonadota</taxon>
        <taxon>Gammaproteobacteria</taxon>
        <taxon>Lysobacterales</taxon>
        <taxon>Lysobacteraceae</taxon>
        <taxon>Denitratimonas</taxon>
    </lineage>
</organism>
<dbReference type="InterPro" id="IPR042252">
    <property type="entry name" value="MtfA_N"/>
</dbReference>
<sequence length="249" mass="27950">MKWLTRWLGSPPPAPIDPALWQALLTRFDGAEVPSSARMLRWRDLTARFLADKAITPAADCALSESDRVLIAMLCCEPVLDLGYGWLRGWHQVIVYPGGFGVRRQHVDEDSGVLHEWDDELAGECWEQGPVILSLEDAIQAVDAPESGYHVVVHEIAHKLDLLDGSLDGTPPLDDAAWRRRWIADFQRAFDALRREVDAGRETLIDPYACEAPDEFFAVASEYHFTDPDLLAHAMPEVAAHLARFYHPS</sequence>
<dbReference type="SUPFAM" id="SSF55486">
    <property type="entry name" value="Metalloproteases ('zincins'), catalytic domain"/>
    <property type="match status" value="1"/>
</dbReference>
<dbReference type="Proteomes" id="UP001364472">
    <property type="component" value="Unassembled WGS sequence"/>
</dbReference>
<dbReference type="AlphaFoldDB" id="A0AAW9QZ80"/>
<accession>A0AAW9QZ80</accession>